<feature type="transmembrane region" description="Helical" evidence="5">
    <location>
        <begin position="95"/>
        <end position="121"/>
    </location>
</feature>
<feature type="transmembrane region" description="Helical" evidence="5">
    <location>
        <begin position="179"/>
        <end position="202"/>
    </location>
</feature>
<dbReference type="GO" id="GO:0005886">
    <property type="term" value="C:plasma membrane"/>
    <property type="evidence" value="ECO:0007669"/>
    <property type="project" value="TreeGrafter"/>
</dbReference>
<organism evidence="6 7">
    <name type="scientific">Cinara cedri</name>
    <dbReference type="NCBI Taxonomy" id="506608"/>
    <lineage>
        <taxon>Eukaryota</taxon>
        <taxon>Metazoa</taxon>
        <taxon>Ecdysozoa</taxon>
        <taxon>Arthropoda</taxon>
        <taxon>Hexapoda</taxon>
        <taxon>Insecta</taxon>
        <taxon>Pterygota</taxon>
        <taxon>Neoptera</taxon>
        <taxon>Paraneoptera</taxon>
        <taxon>Hemiptera</taxon>
        <taxon>Sternorrhyncha</taxon>
        <taxon>Aphidomorpha</taxon>
        <taxon>Aphidoidea</taxon>
        <taxon>Aphididae</taxon>
        <taxon>Lachninae</taxon>
        <taxon>Cinara</taxon>
    </lineage>
</organism>
<evidence type="ECO:0000256" key="3">
    <source>
        <dbReference type="ARBA" id="ARBA00022989"/>
    </source>
</evidence>
<keyword evidence="4 5" id="KW-0472">Membrane</keyword>
<feature type="transmembrane region" description="Helical" evidence="5">
    <location>
        <begin position="24"/>
        <end position="45"/>
    </location>
</feature>
<dbReference type="Gene3D" id="1.20.140.150">
    <property type="match status" value="1"/>
</dbReference>
<evidence type="ECO:0000313" key="7">
    <source>
        <dbReference type="Proteomes" id="UP000325440"/>
    </source>
</evidence>
<dbReference type="PANTHER" id="PTHR12489:SF1">
    <property type="entry name" value="LP10272P"/>
    <property type="match status" value="1"/>
</dbReference>
<evidence type="ECO:0000256" key="5">
    <source>
        <dbReference type="SAM" id="Phobius"/>
    </source>
</evidence>
<evidence type="ECO:0000256" key="4">
    <source>
        <dbReference type="ARBA" id="ARBA00023136"/>
    </source>
</evidence>
<keyword evidence="2 5" id="KW-0812">Transmembrane</keyword>
<proteinExistence type="predicted"/>
<feature type="transmembrane region" description="Helical" evidence="5">
    <location>
        <begin position="128"/>
        <end position="152"/>
    </location>
</feature>
<dbReference type="OrthoDB" id="5873721at2759"/>
<protein>
    <submittedName>
        <fullName evidence="6">Lipoma HMGIC fusion partner-like protein</fullName>
    </submittedName>
</protein>
<keyword evidence="3 5" id="KW-1133">Transmembrane helix</keyword>
<evidence type="ECO:0000256" key="2">
    <source>
        <dbReference type="ARBA" id="ARBA00022692"/>
    </source>
</evidence>
<dbReference type="Pfam" id="PF10242">
    <property type="entry name" value="L_HMGIC_fpl"/>
    <property type="match status" value="1"/>
</dbReference>
<dbReference type="Proteomes" id="UP000325440">
    <property type="component" value="Unassembled WGS sequence"/>
</dbReference>
<dbReference type="PANTHER" id="PTHR12489">
    <property type="entry name" value="LIPOMA HMGIC FUSION PARTNER-LIKE PROTEIN"/>
    <property type="match status" value="1"/>
</dbReference>
<accession>A0A5E4MSL5</accession>
<keyword evidence="7" id="KW-1185">Reference proteome</keyword>
<name>A0A5E4MSL5_9HEMI</name>
<dbReference type="GO" id="GO:0007605">
    <property type="term" value="P:sensory perception of sound"/>
    <property type="evidence" value="ECO:0007669"/>
    <property type="project" value="TreeGrafter"/>
</dbReference>
<comment type="subcellular location">
    <subcellularLocation>
        <location evidence="1">Membrane</location>
        <topology evidence="1">Multi-pass membrane protein</topology>
    </subcellularLocation>
</comment>
<dbReference type="InterPro" id="IPR019372">
    <property type="entry name" value="LHFPL"/>
</dbReference>
<dbReference type="AlphaFoldDB" id="A0A5E4MSL5"/>
<evidence type="ECO:0000256" key="1">
    <source>
        <dbReference type="ARBA" id="ARBA00004141"/>
    </source>
</evidence>
<sequence length="290" mass="31810">MGSKIEYVDSSQLYATNYVRNAKAVGVLWGIFTVCYAIIVAVAFITPEWIGDTTTSENPARFGLWNSCYFGNGVSSAVEDCQGKLDDLTSIPSTAIRVATIFGGVSVSIAIVIVVMLLLFFCLQSTTVYLICGWLHIFSAGCMITAIVVFPIGWDSPHIQRTCGPEARSYNLGDCSFRWAYLLAVIAGLDAFILSVLAFILATRHIKLQPEPLYASTLRKGEINSGYLGDSSASMAGSRKSLNLQPVMLMPQPMMDQDRFSEFSNRTGRSHKGAMYRPEYASSSIHNFQL</sequence>
<reference evidence="6 7" key="1">
    <citation type="submission" date="2019-08" db="EMBL/GenBank/DDBJ databases">
        <authorList>
            <person name="Alioto T."/>
            <person name="Alioto T."/>
            <person name="Gomez Garrido J."/>
        </authorList>
    </citation>
    <scope>NUCLEOTIDE SEQUENCE [LARGE SCALE GENOMIC DNA]</scope>
</reference>
<evidence type="ECO:0000313" key="6">
    <source>
        <dbReference type="EMBL" id="VVC33401.1"/>
    </source>
</evidence>
<gene>
    <name evidence="6" type="ORF">CINCED_3A020342</name>
</gene>
<dbReference type="EMBL" id="CABPRJ010000968">
    <property type="protein sequence ID" value="VVC33401.1"/>
    <property type="molecule type" value="Genomic_DNA"/>
</dbReference>